<reference evidence="1" key="1">
    <citation type="journal article" date="2012" name="Proc. Natl. Acad. Sci. U.S.A.">
        <title>Antigenic diversity is generated by distinct evolutionary mechanisms in African trypanosome species.</title>
        <authorList>
            <person name="Jackson A.P."/>
            <person name="Berry A."/>
            <person name="Aslett M."/>
            <person name="Allison H.C."/>
            <person name="Burton P."/>
            <person name="Vavrova-Anderson J."/>
            <person name="Brown R."/>
            <person name="Browne H."/>
            <person name="Corton N."/>
            <person name="Hauser H."/>
            <person name="Gamble J."/>
            <person name="Gilderthorp R."/>
            <person name="Marcello L."/>
            <person name="McQuillan J."/>
            <person name="Otto T.D."/>
            <person name="Quail M.A."/>
            <person name="Sanders M.J."/>
            <person name="van Tonder A."/>
            <person name="Ginger M.L."/>
            <person name="Field M.C."/>
            <person name="Barry J.D."/>
            <person name="Hertz-Fowler C."/>
            <person name="Berriman M."/>
        </authorList>
    </citation>
    <scope>NUCLEOTIDE SEQUENCE</scope>
    <source>
        <strain evidence="1">Y486</strain>
    </source>
</reference>
<proteinExistence type="predicted"/>
<dbReference type="EMBL" id="HE573019">
    <property type="protein sequence ID" value="CCC46889.1"/>
    <property type="molecule type" value="Genomic_DNA"/>
</dbReference>
<dbReference type="AlphaFoldDB" id="G0TSG2"/>
<gene>
    <name evidence="1" type="ORF">TVY486_0300820</name>
</gene>
<sequence length="133" mass="15479">MLAPTKRRRTSAVTPQAVSVCLDNALPTPRLFYFICFPLPHHHHHRHHLVILLRFLPPLFLHSSRSLLHCEKFACYHATADLNFYFSSRLDPLCAPCHFNTYMRPRFVCWFLAPLLPPLHYASATAMVTEKKK</sequence>
<protein>
    <submittedName>
        <fullName evidence="1">Uncharacterized protein</fullName>
    </submittedName>
</protein>
<dbReference type="VEuPathDB" id="TriTrypDB:TvY486_0300820"/>
<evidence type="ECO:0000313" key="1">
    <source>
        <dbReference type="EMBL" id="CCC46889.1"/>
    </source>
</evidence>
<accession>G0TSG2</accession>
<organism evidence="1">
    <name type="scientific">Trypanosoma vivax (strain Y486)</name>
    <dbReference type="NCBI Taxonomy" id="1055687"/>
    <lineage>
        <taxon>Eukaryota</taxon>
        <taxon>Discoba</taxon>
        <taxon>Euglenozoa</taxon>
        <taxon>Kinetoplastea</taxon>
        <taxon>Metakinetoplastina</taxon>
        <taxon>Trypanosomatida</taxon>
        <taxon>Trypanosomatidae</taxon>
        <taxon>Trypanosoma</taxon>
        <taxon>Duttonella</taxon>
    </lineage>
</organism>
<name>G0TSG2_TRYVY</name>